<proteinExistence type="predicted"/>
<sequence>MLSTSRASAHLASLRRLARRPELRAAAIYLVVQPATAVLAALVGSTSEYRFPHPLVATLLHLALALAALVAASLAAKVLRHRRHVPPPRPTLVSSALDSLASILPSRPLSSPEPSASCSSRAFLAALSSTLTALAELRAHRTLDPAVFAAVRLAPLVLAPLVALVPLPPPIVPRSLGPARRAEAGAALVCGIVLGAGRGVALEGWWDAGVVALAWAVGALGWVLCLSTAGIERAEVAEGFEEDGLTHRRRSSSHPSLLVHLLLSLLFLFIPTLLSPELANIRRSRHHTFFLEPGFWARETAAALVSLAGLSAFWHLASTLDPLPTLALVALKDRLVVPCAFNALLGNPLDGLERGRARLSERQQVVALGLLGAWAVVRALGEREWEDGRGGRRKKR</sequence>
<evidence type="ECO:0000313" key="3">
    <source>
        <dbReference type="Proteomes" id="UP000053890"/>
    </source>
</evidence>
<keyword evidence="1" id="KW-1133">Transmembrane helix</keyword>
<feature type="transmembrane region" description="Helical" evidence="1">
    <location>
        <begin position="184"/>
        <end position="201"/>
    </location>
</feature>
<feature type="transmembrane region" description="Helical" evidence="1">
    <location>
        <begin position="146"/>
        <end position="164"/>
    </location>
</feature>
<evidence type="ECO:0000256" key="1">
    <source>
        <dbReference type="SAM" id="Phobius"/>
    </source>
</evidence>
<evidence type="ECO:0000313" key="2">
    <source>
        <dbReference type="EMBL" id="KPV74710.1"/>
    </source>
</evidence>
<feature type="transmembrane region" description="Helical" evidence="1">
    <location>
        <begin position="257"/>
        <end position="274"/>
    </location>
</feature>
<keyword evidence="3" id="KW-1185">Reference proteome</keyword>
<dbReference type="RefSeq" id="XP_018270759.1">
    <property type="nucleotide sequence ID" value="XM_018416945.1"/>
</dbReference>
<protein>
    <submittedName>
        <fullName evidence="2">Uncharacterized protein</fullName>
    </submittedName>
</protein>
<dbReference type="OrthoDB" id="10646919at2759"/>
<reference evidence="2 3" key="1">
    <citation type="journal article" date="2015" name="Front. Microbiol.">
        <title>Genome sequence of the plant growth promoting endophytic yeast Rhodotorula graminis WP1.</title>
        <authorList>
            <person name="Firrincieli A."/>
            <person name="Otillar R."/>
            <person name="Salamov A."/>
            <person name="Schmutz J."/>
            <person name="Khan Z."/>
            <person name="Redman R.S."/>
            <person name="Fleck N.D."/>
            <person name="Lindquist E."/>
            <person name="Grigoriev I.V."/>
            <person name="Doty S.L."/>
        </authorList>
    </citation>
    <scope>NUCLEOTIDE SEQUENCE [LARGE SCALE GENOMIC DNA]</scope>
    <source>
        <strain evidence="2 3">WP1</strain>
    </source>
</reference>
<dbReference type="Proteomes" id="UP000053890">
    <property type="component" value="Unassembled WGS sequence"/>
</dbReference>
<feature type="transmembrane region" description="Helical" evidence="1">
    <location>
        <begin position="23"/>
        <end position="43"/>
    </location>
</feature>
<accession>A0A194S2G5</accession>
<keyword evidence="1" id="KW-0812">Transmembrane</keyword>
<dbReference type="GeneID" id="28977393"/>
<organism evidence="2 3">
    <name type="scientific">Rhodotorula graminis (strain WP1)</name>
    <dbReference type="NCBI Taxonomy" id="578459"/>
    <lineage>
        <taxon>Eukaryota</taxon>
        <taxon>Fungi</taxon>
        <taxon>Dikarya</taxon>
        <taxon>Basidiomycota</taxon>
        <taxon>Pucciniomycotina</taxon>
        <taxon>Microbotryomycetes</taxon>
        <taxon>Sporidiobolales</taxon>
        <taxon>Sporidiobolaceae</taxon>
        <taxon>Rhodotorula</taxon>
    </lineage>
</organism>
<name>A0A194S2G5_RHOGW</name>
<dbReference type="AlphaFoldDB" id="A0A194S2G5"/>
<dbReference type="EMBL" id="KQ474079">
    <property type="protein sequence ID" value="KPV74710.1"/>
    <property type="molecule type" value="Genomic_DNA"/>
</dbReference>
<keyword evidence="1" id="KW-0472">Membrane</keyword>
<dbReference type="OMA" id="WPRITAT"/>
<feature type="transmembrane region" description="Helical" evidence="1">
    <location>
        <begin position="55"/>
        <end position="79"/>
    </location>
</feature>
<feature type="transmembrane region" description="Helical" evidence="1">
    <location>
        <begin position="208"/>
        <end position="231"/>
    </location>
</feature>
<gene>
    <name evidence="2" type="ORF">RHOBADRAFT_53665</name>
</gene>